<protein>
    <submittedName>
        <fullName evidence="3">DUF222 domain-containing protein</fullName>
    </submittedName>
</protein>
<dbReference type="Pfam" id="PF02720">
    <property type="entry name" value="DUF222"/>
    <property type="match status" value="1"/>
</dbReference>
<accession>A0ABT7MWX8</accession>
<organism evidence="3 4">
    <name type="scientific">Microbacterium candidum</name>
    <dbReference type="NCBI Taxonomy" id="3041922"/>
    <lineage>
        <taxon>Bacteria</taxon>
        <taxon>Bacillati</taxon>
        <taxon>Actinomycetota</taxon>
        <taxon>Actinomycetes</taxon>
        <taxon>Micrococcales</taxon>
        <taxon>Microbacteriaceae</taxon>
        <taxon>Microbacterium</taxon>
    </lineage>
</organism>
<reference evidence="3 4" key="1">
    <citation type="submission" date="2023-06" db="EMBL/GenBank/DDBJ databases">
        <title>Microbacterium sp. nov., isolated from a waste landfill.</title>
        <authorList>
            <person name="Wen W."/>
        </authorList>
    </citation>
    <scope>NUCLEOTIDE SEQUENCE [LARGE SCALE GENOMIC DNA]</scope>
    <source>
        <strain evidence="3 4">ASV49</strain>
    </source>
</reference>
<keyword evidence="4" id="KW-1185">Reference proteome</keyword>
<feature type="non-terminal residue" evidence="3">
    <location>
        <position position="1"/>
    </location>
</feature>
<evidence type="ECO:0000259" key="2">
    <source>
        <dbReference type="SMART" id="SM00507"/>
    </source>
</evidence>
<gene>
    <name evidence="3" type="ORF">QSV35_06375</name>
</gene>
<sequence length="449" mass="47538">IDTGARGGGVHAASDDDLVGAIARAGDLARAVDALLVEMVGELADRSSSTVREERLTTRMGCRNVTELVQRLTRNGPHTAAKLERAAKATALAWDPVTGAGMPARLPAMRNALLDAETGVDGVLAVAGPLLAMRDRVGVEGVLTADGLLAAAARGEGPDGLPPACADLLRVQAQVWAAVLDPDGAEPDAHAAARRRGITFGTARDGVIPIRGALLPEVAAQLVRIHDATTSPHAVRFHDTESPPAHDVPRDDRTGPQKLHDALAAALTVAAASRDLPTIGGAAPTLIVSIREEDLTASTGRAWLEGSAEPASIFTARHVACAGVIQRVTLAGSGRIVRLGTEERVFNRYQRRAIALRDGGCIIPGCGVPAGWCEIHHVTEHAQGGPTHTDNGVLLCWFHHRFIDTGPWRIRMNHGVPEIQTPHGHDPTQRWRPTTTSRTRLLDLLGRRT</sequence>
<feature type="region of interest" description="Disordered" evidence="1">
    <location>
        <begin position="233"/>
        <end position="253"/>
    </location>
</feature>
<proteinExistence type="predicted"/>
<evidence type="ECO:0000256" key="1">
    <source>
        <dbReference type="SAM" id="MobiDB-lite"/>
    </source>
</evidence>
<dbReference type="EMBL" id="JASXSZ010000001">
    <property type="protein sequence ID" value="MDL9978950.1"/>
    <property type="molecule type" value="Genomic_DNA"/>
</dbReference>
<dbReference type="Proteomes" id="UP001235064">
    <property type="component" value="Unassembled WGS sequence"/>
</dbReference>
<evidence type="ECO:0000313" key="3">
    <source>
        <dbReference type="EMBL" id="MDL9978950.1"/>
    </source>
</evidence>
<comment type="caution">
    <text evidence="3">The sequence shown here is derived from an EMBL/GenBank/DDBJ whole genome shotgun (WGS) entry which is preliminary data.</text>
</comment>
<dbReference type="CDD" id="cd00085">
    <property type="entry name" value="HNHc"/>
    <property type="match status" value="1"/>
</dbReference>
<dbReference type="InterPro" id="IPR003870">
    <property type="entry name" value="DUF222"/>
</dbReference>
<evidence type="ECO:0000313" key="4">
    <source>
        <dbReference type="Proteomes" id="UP001235064"/>
    </source>
</evidence>
<name>A0ABT7MWX8_9MICO</name>
<dbReference type="InterPro" id="IPR003615">
    <property type="entry name" value="HNH_nuc"/>
</dbReference>
<dbReference type="RefSeq" id="WP_286287790.1">
    <property type="nucleotide sequence ID" value="NZ_JASXSZ010000001.1"/>
</dbReference>
<dbReference type="SMART" id="SM00507">
    <property type="entry name" value="HNHc"/>
    <property type="match status" value="1"/>
</dbReference>
<dbReference type="Gene3D" id="1.10.30.50">
    <property type="match status" value="1"/>
</dbReference>
<feature type="domain" description="HNH nuclease" evidence="2">
    <location>
        <begin position="349"/>
        <end position="401"/>
    </location>
</feature>